<dbReference type="Gene3D" id="4.10.60.10">
    <property type="entry name" value="Zinc finger, CCHC-type"/>
    <property type="match status" value="1"/>
</dbReference>
<dbReference type="AlphaFoldDB" id="A0A915HLM8"/>
<accession>A0A915HLM8</accession>
<name>A0A915HLM8_ROMCU</name>
<sequence length="124" mass="14324">GLQSNIYEGLKYRDFPSLTEAAKAARYAESQIFREDLQVIPHQNIVSSNNNREMDDLRKELHDLHQLIVQKNSKKNDQPRCLHCKGDSHVTADCKAPECYVCGNLGHIPQHCPKRQNEWASQRR</sequence>
<protein>
    <submittedName>
        <fullName evidence="4">CCHC-type domain-containing protein</fullName>
    </submittedName>
</protein>
<feature type="domain" description="CCHC-type" evidence="2">
    <location>
        <begin position="99"/>
        <end position="114"/>
    </location>
</feature>
<evidence type="ECO:0000313" key="3">
    <source>
        <dbReference type="Proteomes" id="UP000887565"/>
    </source>
</evidence>
<keyword evidence="3" id="KW-1185">Reference proteome</keyword>
<dbReference type="GO" id="GO:0008270">
    <property type="term" value="F:zinc ion binding"/>
    <property type="evidence" value="ECO:0007669"/>
    <property type="project" value="UniProtKB-KW"/>
</dbReference>
<dbReference type="InterPro" id="IPR036875">
    <property type="entry name" value="Znf_CCHC_sf"/>
</dbReference>
<dbReference type="InterPro" id="IPR001878">
    <property type="entry name" value="Znf_CCHC"/>
</dbReference>
<dbReference type="SMART" id="SM00343">
    <property type="entry name" value="ZnF_C2HC"/>
    <property type="match status" value="2"/>
</dbReference>
<proteinExistence type="predicted"/>
<dbReference type="SUPFAM" id="SSF57756">
    <property type="entry name" value="Retrovirus zinc finger-like domains"/>
    <property type="match status" value="1"/>
</dbReference>
<keyword evidence="1" id="KW-0863">Zinc-finger</keyword>
<reference evidence="4" key="1">
    <citation type="submission" date="2022-11" db="UniProtKB">
        <authorList>
            <consortium name="WormBaseParasite"/>
        </authorList>
    </citation>
    <scope>IDENTIFICATION</scope>
</reference>
<dbReference type="PROSITE" id="PS50158">
    <property type="entry name" value="ZF_CCHC"/>
    <property type="match status" value="1"/>
</dbReference>
<dbReference type="GO" id="GO:0003676">
    <property type="term" value="F:nucleic acid binding"/>
    <property type="evidence" value="ECO:0007669"/>
    <property type="project" value="InterPro"/>
</dbReference>
<dbReference type="Proteomes" id="UP000887565">
    <property type="component" value="Unplaced"/>
</dbReference>
<dbReference type="GO" id="GO:0019899">
    <property type="term" value="F:enzyme binding"/>
    <property type="evidence" value="ECO:0007669"/>
    <property type="project" value="UniProtKB-ARBA"/>
</dbReference>
<evidence type="ECO:0000256" key="1">
    <source>
        <dbReference type="PROSITE-ProRule" id="PRU00047"/>
    </source>
</evidence>
<organism evidence="3 4">
    <name type="scientific">Romanomermis culicivorax</name>
    <name type="common">Nematode worm</name>
    <dbReference type="NCBI Taxonomy" id="13658"/>
    <lineage>
        <taxon>Eukaryota</taxon>
        <taxon>Metazoa</taxon>
        <taxon>Ecdysozoa</taxon>
        <taxon>Nematoda</taxon>
        <taxon>Enoplea</taxon>
        <taxon>Dorylaimia</taxon>
        <taxon>Mermithida</taxon>
        <taxon>Mermithoidea</taxon>
        <taxon>Mermithidae</taxon>
        <taxon>Romanomermis</taxon>
    </lineage>
</organism>
<keyword evidence="1" id="KW-0862">Zinc</keyword>
<dbReference type="WBParaSite" id="nRc.2.0.1.t02579-RA">
    <property type="protein sequence ID" value="nRc.2.0.1.t02579-RA"/>
    <property type="gene ID" value="nRc.2.0.1.g02579"/>
</dbReference>
<evidence type="ECO:0000259" key="2">
    <source>
        <dbReference type="PROSITE" id="PS50158"/>
    </source>
</evidence>
<evidence type="ECO:0000313" key="4">
    <source>
        <dbReference type="WBParaSite" id="nRc.2.0.1.t02579-RA"/>
    </source>
</evidence>
<keyword evidence="1" id="KW-0479">Metal-binding</keyword>